<gene>
    <name evidence="1" type="ORF">TWF694_006726</name>
</gene>
<dbReference type="EMBL" id="JAVHJO010000002">
    <property type="protein sequence ID" value="KAK6542785.1"/>
    <property type="molecule type" value="Genomic_DNA"/>
</dbReference>
<evidence type="ECO:0008006" key="3">
    <source>
        <dbReference type="Google" id="ProtNLM"/>
    </source>
</evidence>
<dbReference type="AlphaFoldDB" id="A0AAV9XL21"/>
<dbReference type="Proteomes" id="UP001365542">
    <property type="component" value="Unassembled WGS sequence"/>
</dbReference>
<proteinExistence type="predicted"/>
<keyword evidence="2" id="KW-1185">Reference proteome</keyword>
<evidence type="ECO:0000313" key="1">
    <source>
        <dbReference type="EMBL" id="KAK6542785.1"/>
    </source>
</evidence>
<name>A0AAV9XL21_9PEZI</name>
<comment type="caution">
    <text evidence="1">The sequence shown here is derived from an EMBL/GenBank/DDBJ whole genome shotgun (WGS) entry which is preliminary data.</text>
</comment>
<organism evidence="1 2">
    <name type="scientific">Orbilia ellipsospora</name>
    <dbReference type="NCBI Taxonomy" id="2528407"/>
    <lineage>
        <taxon>Eukaryota</taxon>
        <taxon>Fungi</taxon>
        <taxon>Dikarya</taxon>
        <taxon>Ascomycota</taxon>
        <taxon>Pezizomycotina</taxon>
        <taxon>Orbiliomycetes</taxon>
        <taxon>Orbiliales</taxon>
        <taxon>Orbiliaceae</taxon>
        <taxon>Orbilia</taxon>
    </lineage>
</organism>
<evidence type="ECO:0000313" key="2">
    <source>
        <dbReference type="Proteomes" id="UP001365542"/>
    </source>
</evidence>
<protein>
    <recommendedName>
        <fullName evidence="3">F-box domain-containing protein</fullName>
    </recommendedName>
</protein>
<reference evidence="1 2" key="1">
    <citation type="submission" date="2019-10" db="EMBL/GenBank/DDBJ databases">
        <authorList>
            <person name="Palmer J.M."/>
        </authorList>
    </citation>
    <scope>NUCLEOTIDE SEQUENCE [LARGE SCALE GENOMIC DNA]</scope>
    <source>
        <strain evidence="1 2">TWF694</strain>
    </source>
</reference>
<accession>A0AAV9XL21</accession>
<sequence>MALTLTGLPYDIKHSLLQQVNDRDTLLNLISTSRTFLDIFTRHKDVIINNLYLSEALNHAPDSIIFSYCRRTVLGVESMDELVGIARGYEKYSTTGTAPPFLTSNFGAYESRKLAKYLVEDYLGIRKIAMTHQYSIRVSRNEPALTTTELHRIMRSIYRGWTLLLLIHQRQLLLQQIPSLAVSEDYSSYDRHFIERIIVNWDFWSSLQIWELVGDNMRVLPTGTVDVRETKAFQKFNSDVKVSLLQDLFDGFPEKQALTLIFPVFRRVDSKPFTEARFALSNEFAEYLFIHHDPTTIAPLYALDPTPSPKVAYDRIATYLSKPVKTYLTLKYSLSYPDFQSLYAVDTFRILRGMVSKIKLAAFHSPHDSHLEDFYGSVRYNGEVPIMRLLERPVEDVNQTDLRGRSKELFNIFKGMGKMMSPDCWVKKAWLCNCLLDEWRLEGRGFEYPVFEDDFSLPRAY</sequence>